<dbReference type="RefSeq" id="XP_026549558.1">
    <property type="nucleotide sequence ID" value="XM_026693773.1"/>
</dbReference>
<accession>A0A6J1W9I7</accession>
<keyword evidence="1" id="KW-0175">Coiled coil</keyword>
<evidence type="ECO:0000256" key="2">
    <source>
        <dbReference type="SAM" id="MobiDB-lite"/>
    </source>
</evidence>
<evidence type="ECO:0000313" key="3">
    <source>
        <dbReference type="Proteomes" id="UP000504612"/>
    </source>
</evidence>
<feature type="region of interest" description="Disordered" evidence="2">
    <location>
        <begin position="1"/>
        <end position="28"/>
    </location>
</feature>
<gene>
    <name evidence="4" type="primary">LOC113431456</name>
</gene>
<evidence type="ECO:0000313" key="4">
    <source>
        <dbReference type="RefSeq" id="XP_026549558.1"/>
    </source>
</evidence>
<organism evidence="3 4">
    <name type="scientific">Notechis scutatus</name>
    <name type="common">mainland tiger snake</name>
    <dbReference type="NCBI Taxonomy" id="8663"/>
    <lineage>
        <taxon>Eukaryota</taxon>
        <taxon>Metazoa</taxon>
        <taxon>Chordata</taxon>
        <taxon>Craniata</taxon>
        <taxon>Vertebrata</taxon>
        <taxon>Euteleostomi</taxon>
        <taxon>Lepidosauria</taxon>
        <taxon>Squamata</taxon>
        <taxon>Bifurcata</taxon>
        <taxon>Unidentata</taxon>
        <taxon>Episquamata</taxon>
        <taxon>Toxicofera</taxon>
        <taxon>Serpentes</taxon>
        <taxon>Colubroidea</taxon>
        <taxon>Elapidae</taxon>
        <taxon>Hydrophiinae</taxon>
        <taxon>Notechis</taxon>
    </lineage>
</organism>
<feature type="non-terminal residue" evidence="4">
    <location>
        <position position="1"/>
    </location>
</feature>
<feature type="non-terminal residue" evidence="4">
    <location>
        <position position="207"/>
    </location>
</feature>
<dbReference type="Proteomes" id="UP000504612">
    <property type="component" value="Unplaced"/>
</dbReference>
<dbReference type="GeneID" id="113431456"/>
<reference evidence="4" key="1">
    <citation type="submission" date="2025-08" db="UniProtKB">
        <authorList>
            <consortium name="RefSeq"/>
        </authorList>
    </citation>
    <scope>IDENTIFICATION</scope>
</reference>
<protein>
    <submittedName>
        <fullName evidence="4">Uncharacterized protein LOC113431456</fullName>
    </submittedName>
</protein>
<dbReference type="KEGG" id="nss:113431456"/>
<proteinExistence type="predicted"/>
<sequence>AKKKRRVTWAPGAVSQDGGMPFLEDFPSRPKRFKTSPSCVTEMEESVSSEFSEYDDQCMTASIIMPEEEWIPGSERNFTSKDFTESFQLRQRLVEERAEDTQLEMEKLLAYVKLQEDEVNTQKNLVLEEQQMFQKLEEEFKEETKKLKEKHLILKIQDSIDEKELFSQNYTEHIQKVELIISCNGDKFENGITRINRGMEHFSKLPE</sequence>
<evidence type="ECO:0000256" key="1">
    <source>
        <dbReference type="SAM" id="Coils"/>
    </source>
</evidence>
<keyword evidence="3" id="KW-1185">Reference proteome</keyword>
<name>A0A6J1W9I7_9SAUR</name>
<feature type="coiled-coil region" evidence="1">
    <location>
        <begin position="119"/>
        <end position="146"/>
    </location>
</feature>
<dbReference type="AlphaFoldDB" id="A0A6J1W9I7"/>